<accession>A0A2U8RM40</accession>
<reference evidence="2 5" key="2">
    <citation type="submission" date="2016-09" db="EMBL/GenBank/DDBJ databases">
        <authorList>
            <consortium name="Pathogen Informatics"/>
        </authorList>
    </citation>
    <scope>NUCLEOTIDE SEQUENCE [LARGE SCALE GENOMIC DNA]</scope>
    <source>
        <strain evidence="2 5">82B</strain>
    </source>
</reference>
<gene>
    <name evidence="2" type="ORF">SAMEA2297795_01825</name>
    <name evidence="3" type="ORF">SAMEA2297796_02541</name>
    <name evidence="1" type="ORF">SCC82B_00116</name>
</gene>
<reference evidence="3 4" key="1">
    <citation type="submission" date="2016-09" db="EMBL/GenBank/DDBJ databases">
        <authorList>
            <consortium name="Pathogen Informatics"/>
            <person name="Sun Q."/>
            <person name="Inoue M."/>
        </authorList>
    </citation>
    <scope>NUCLEOTIDE SEQUENCE [LARGE SCALE GENOMIC DNA]</scope>
    <source>
        <strain evidence="3 4">82C</strain>
    </source>
</reference>
<dbReference type="EMBL" id="FMPI01000032">
    <property type="protein sequence ID" value="SCT51134.1"/>
    <property type="molecule type" value="Genomic_DNA"/>
</dbReference>
<evidence type="ECO:0000313" key="3">
    <source>
        <dbReference type="EMBL" id="SCT51134.1"/>
    </source>
</evidence>
<evidence type="ECO:0000313" key="1">
    <source>
        <dbReference type="EMBL" id="AWM30256.1"/>
    </source>
</evidence>
<dbReference type="InterPro" id="IPR036291">
    <property type="entry name" value="NAD(P)-bd_dom_sf"/>
</dbReference>
<dbReference type="SUPFAM" id="SSF51735">
    <property type="entry name" value="NAD(P)-binding Rossmann-fold domains"/>
    <property type="match status" value="1"/>
</dbReference>
<reference evidence="1" key="3">
    <citation type="submission" date="2018-03" db="EMBL/GenBank/DDBJ databases">
        <title>A novel mecC allotype, mecC3, in a new Staphylococcus species, Staphylococcus caeli.</title>
        <authorList>
            <person name="MacFadyen A.C."/>
            <person name="Harrison E.M."/>
            <person name="Morgan F.J.E."/>
            <person name="Parkhill J."/>
            <person name="Holmes M.A."/>
            <person name="Paterson G.K."/>
        </authorList>
    </citation>
    <scope>NUCLEOTIDE SEQUENCE</scope>
    <source>
        <strain evidence="1">82B</strain>
    </source>
</reference>
<dbReference type="Proteomes" id="UP000095768">
    <property type="component" value="Unassembled WGS sequence"/>
</dbReference>
<evidence type="ECO:0000313" key="4">
    <source>
        <dbReference type="Proteomes" id="UP000095412"/>
    </source>
</evidence>
<organism evidence="2 5">
    <name type="scientific">Staphylococcus caeli</name>
    <dbReference type="NCBI Taxonomy" id="2201815"/>
    <lineage>
        <taxon>Bacteria</taxon>
        <taxon>Bacillati</taxon>
        <taxon>Bacillota</taxon>
        <taxon>Bacilli</taxon>
        <taxon>Bacillales</taxon>
        <taxon>Staphylococcaceae</taxon>
        <taxon>Staphylococcus</taxon>
    </lineage>
</organism>
<evidence type="ECO:0000313" key="5">
    <source>
        <dbReference type="Proteomes" id="UP000095768"/>
    </source>
</evidence>
<dbReference type="Gene3D" id="3.40.50.720">
    <property type="entry name" value="NAD(P)-binding Rossmann-like Domain"/>
    <property type="match status" value="1"/>
</dbReference>
<name>A0A1D4NPC4_9STAP</name>
<sequence>MNLNKDDNIIIHGTNGGVGHLAIQFAKCTTNNVIGIASREDGISLCKSYGINSINGKTRLKTLNFSIYNKMLLTTSLDEYVQHVLNMKQPTTIAYYYRKTLTQISIYNPKFPTNFLVNR</sequence>
<protein>
    <submittedName>
        <fullName evidence="2">Zinc-binding alcohol dehydrogenase family protein</fullName>
    </submittedName>
</protein>
<accession>A0A1D4NPC4</accession>
<dbReference type="RefSeq" id="WP_069996657.1">
    <property type="nucleotide sequence ID" value="NZ_FMPG01000008.1"/>
</dbReference>
<dbReference type="OrthoDB" id="9787435at2"/>
<keyword evidence="4" id="KW-1185">Reference proteome</keyword>
<evidence type="ECO:0000313" key="2">
    <source>
        <dbReference type="EMBL" id="SCT12503.1"/>
    </source>
</evidence>
<dbReference type="Proteomes" id="UP000095412">
    <property type="component" value="Unassembled WGS sequence"/>
</dbReference>
<dbReference type="AlphaFoldDB" id="A0A1D4NPC4"/>
<dbReference type="EMBL" id="FMPG01000008">
    <property type="protein sequence ID" value="SCT12503.1"/>
    <property type="molecule type" value="Genomic_DNA"/>
</dbReference>
<dbReference type="EMBL" id="MH155596">
    <property type="protein sequence ID" value="AWM30256.1"/>
    <property type="molecule type" value="Genomic_DNA"/>
</dbReference>
<proteinExistence type="predicted"/>